<protein>
    <submittedName>
        <fullName evidence="1">Uncharacterized protein</fullName>
    </submittedName>
</protein>
<gene>
    <name evidence="1" type="ORF">E5357_15145</name>
</gene>
<evidence type="ECO:0000313" key="1">
    <source>
        <dbReference type="EMBL" id="TGX96740.1"/>
    </source>
</evidence>
<sequence>MEGGERIVEQEGMCMTDKQYDGMLKDQIASLDRIAKITKDSEMLKAVYEERKLAVSKLGCDVEENGLYDKIK</sequence>
<comment type="caution">
    <text evidence="1">The sequence shown here is derived from an EMBL/GenBank/DDBJ whole genome shotgun (WGS) entry which is preliminary data.</text>
</comment>
<dbReference type="Proteomes" id="UP000307720">
    <property type="component" value="Unassembled WGS sequence"/>
</dbReference>
<evidence type="ECO:0000313" key="2">
    <source>
        <dbReference type="Proteomes" id="UP000307720"/>
    </source>
</evidence>
<reference evidence="1" key="1">
    <citation type="submission" date="2019-04" db="EMBL/GenBank/DDBJ databases">
        <title>Microbes associate with the intestines of laboratory mice.</title>
        <authorList>
            <person name="Navarre W."/>
            <person name="Wong E."/>
            <person name="Huang K."/>
            <person name="Tropini C."/>
            <person name="Ng K."/>
            <person name="Yu B."/>
        </authorList>
    </citation>
    <scope>NUCLEOTIDE SEQUENCE</scope>
    <source>
        <strain evidence="1">NM72_1-8</strain>
    </source>
</reference>
<accession>A0AC61QVM9</accession>
<dbReference type="EMBL" id="SRZB01000049">
    <property type="protein sequence ID" value="TGX96740.1"/>
    <property type="molecule type" value="Genomic_DNA"/>
</dbReference>
<proteinExistence type="predicted"/>
<name>A0AC61QVM9_9FIRM</name>
<keyword evidence="2" id="KW-1185">Reference proteome</keyword>
<organism evidence="1 2">
    <name type="scientific">Hominisplanchenecus murintestinalis</name>
    <dbReference type="NCBI Taxonomy" id="2941517"/>
    <lineage>
        <taxon>Bacteria</taxon>
        <taxon>Bacillati</taxon>
        <taxon>Bacillota</taxon>
        <taxon>Clostridia</taxon>
        <taxon>Lachnospirales</taxon>
        <taxon>Lachnospiraceae</taxon>
        <taxon>Hominisplanchenecus</taxon>
    </lineage>
</organism>